<evidence type="ECO:0000313" key="1">
    <source>
        <dbReference type="EMBL" id="QPB07956.1"/>
    </source>
</evidence>
<dbReference type="Proteomes" id="UP000663144">
    <property type="component" value="Segment"/>
</dbReference>
<reference evidence="1" key="1">
    <citation type="submission" date="2020-10" db="EMBL/GenBank/DDBJ databases">
        <title>The Isolation and Genome Sequence of a Novel Cyanophage S-H38 from the Yellow Sea, China.</title>
        <authorList>
            <person name="Jiang T."/>
        </authorList>
    </citation>
    <scope>NUCLEOTIDE SEQUENCE</scope>
</reference>
<keyword evidence="2" id="KW-1185">Reference proteome</keyword>
<dbReference type="RefSeq" id="YP_010670447.1">
    <property type="nucleotide sequence ID" value="NC_070964.1"/>
</dbReference>
<dbReference type="EMBL" id="MW117965">
    <property type="protein sequence ID" value="QPB07956.1"/>
    <property type="molecule type" value="Genomic_DNA"/>
</dbReference>
<organism evidence="1 2">
    <name type="scientific">Synechococcus phage S-H38</name>
    <dbReference type="NCBI Taxonomy" id="2783673"/>
    <lineage>
        <taxon>Viruses</taxon>
        <taxon>Duplodnaviria</taxon>
        <taxon>Heunggongvirae</taxon>
        <taxon>Uroviricota</taxon>
        <taxon>Caudoviricetes</taxon>
        <taxon>Pantevenvirales</taxon>
        <taxon>Kyanoviridae</taxon>
        <taxon>Yellowseavirus</taxon>
        <taxon>Yellowseavirus thirtyeight</taxon>
    </lineage>
</organism>
<accession>A0A873WF42</accession>
<name>A0A873WF42_9CAUD</name>
<proteinExistence type="predicted"/>
<dbReference type="KEGG" id="vg:77946652"/>
<dbReference type="GeneID" id="77946652"/>
<sequence>MSKKYVIEVSLPNPRKPPEFHTLYEWGQDGTVRCGDDMTQIAVYDTFEEADWTARYINSEFGYFAGVRKYEQEIHSPSPRD</sequence>
<evidence type="ECO:0000313" key="2">
    <source>
        <dbReference type="Proteomes" id="UP000663144"/>
    </source>
</evidence>
<protein>
    <submittedName>
        <fullName evidence="1">Uncharacterized protein</fullName>
    </submittedName>
</protein>